<organism evidence="2 3">
    <name type="scientific">Microbacterium oxydans</name>
    <dbReference type="NCBI Taxonomy" id="82380"/>
    <lineage>
        <taxon>Bacteria</taxon>
        <taxon>Bacillati</taxon>
        <taxon>Actinomycetota</taxon>
        <taxon>Actinomycetes</taxon>
        <taxon>Micrococcales</taxon>
        <taxon>Microbacteriaceae</taxon>
        <taxon>Microbacterium</taxon>
    </lineage>
</organism>
<accession>A0A0F0LBK9</accession>
<feature type="transmembrane region" description="Helical" evidence="1">
    <location>
        <begin position="134"/>
        <end position="158"/>
    </location>
</feature>
<proteinExistence type="predicted"/>
<keyword evidence="1" id="KW-0472">Membrane</keyword>
<dbReference type="PATRIC" id="fig|82380.11.peg.684"/>
<comment type="caution">
    <text evidence="2">The sequence shown here is derived from an EMBL/GenBank/DDBJ whole genome shotgun (WGS) entry which is preliminary data.</text>
</comment>
<evidence type="ECO:0000313" key="3">
    <source>
        <dbReference type="Proteomes" id="UP000033640"/>
    </source>
</evidence>
<gene>
    <name evidence="2" type="ORF">RS83_00661</name>
</gene>
<sequence>MLLTCAALAVVHVLLHLSTLPLLTALAAVAPPAYALVAGVHSLMPFLARRITGTPGAAIVTSGIAALLVSATSSSGLIAAIPVLLAGCLIDLMLWRTGPSGAAEVRYLAAGAVTAVVLFAVSLAVFSPAHRTPVIIIGTLLGRLVGEAIAVVLSRLLAGALVRAGVSVGRRAGDHNRPAS</sequence>
<evidence type="ECO:0000256" key="1">
    <source>
        <dbReference type="SAM" id="Phobius"/>
    </source>
</evidence>
<keyword evidence="1" id="KW-0812">Transmembrane</keyword>
<feature type="transmembrane region" description="Helical" evidence="1">
    <location>
        <begin position="107"/>
        <end position="127"/>
    </location>
</feature>
<keyword evidence="1" id="KW-1133">Transmembrane helix</keyword>
<evidence type="ECO:0000313" key="2">
    <source>
        <dbReference type="EMBL" id="KJL30592.1"/>
    </source>
</evidence>
<dbReference type="Proteomes" id="UP000033640">
    <property type="component" value="Unassembled WGS sequence"/>
</dbReference>
<protein>
    <submittedName>
        <fullName evidence="2">Uncharacterized protein</fullName>
    </submittedName>
</protein>
<dbReference type="EMBL" id="JYIW01000018">
    <property type="protein sequence ID" value="KJL30592.1"/>
    <property type="molecule type" value="Genomic_DNA"/>
</dbReference>
<feature type="transmembrane region" description="Helical" evidence="1">
    <location>
        <begin position="51"/>
        <end position="69"/>
    </location>
</feature>
<dbReference type="AlphaFoldDB" id="A0A0F0LBK9"/>
<reference evidence="2 3" key="1">
    <citation type="submission" date="2015-02" db="EMBL/GenBank/DDBJ databases">
        <title>Draft genome sequences of ten Microbacterium spp. with emphasis on heavy metal contaminated environments.</title>
        <authorList>
            <person name="Corretto E."/>
        </authorList>
    </citation>
    <scope>NUCLEOTIDE SEQUENCE [LARGE SCALE GENOMIC DNA]</scope>
    <source>
        <strain evidence="2 3">BEL4b</strain>
    </source>
</reference>
<name>A0A0F0LBK9_9MICO</name>
<feature type="transmembrane region" description="Helical" evidence="1">
    <location>
        <begin position="76"/>
        <end position="95"/>
    </location>
</feature>